<dbReference type="EMBL" id="GL348717">
    <property type="protein sequence ID" value="EFH52232.1"/>
    <property type="molecule type" value="Genomic_DNA"/>
</dbReference>
<dbReference type="Pfam" id="PF00646">
    <property type="entry name" value="F-box"/>
    <property type="match status" value="1"/>
</dbReference>
<dbReference type="InterPro" id="IPR056592">
    <property type="entry name" value="Beta-prop_At3g26010-like"/>
</dbReference>
<evidence type="ECO:0000313" key="3">
    <source>
        <dbReference type="Proteomes" id="UP000008694"/>
    </source>
</evidence>
<dbReference type="Proteomes" id="UP000008694">
    <property type="component" value="Unassembled WGS sequence"/>
</dbReference>
<dbReference type="SUPFAM" id="SSF81383">
    <property type="entry name" value="F-box domain"/>
    <property type="match status" value="1"/>
</dbReference>
<organism evidence="3">
    <name type="scientific">Arabidopsis lyrata subsp. lyrata</name>
    <name type="common">Lyre-leaved rock-cress</name>
    <dbReference type="NCBI Taxonomy" id="81972"/>
    <lineage>
        <taxon>Eukaryota</taxon>
        <taxon>Viridiplantae</taxon>
        <taxon>Streptophyta</taxon>
        <taxon>Embryophyta</taxon>
        <taxon>Tracheophyta</taxon>
        <taxon>Spermatophyta</taxon>
        <taxon>Magnoliopsida</taxon>
        <taxon>eudicotyledons</taxon>
        <taxon>Gunneridae</taxon>
        <taxon>Pentapetalae</taxon>
        <taxon>rosids</taxon>
        <taxon>malvids</taxon>
        <taxon>Brassicales</taxon>
        <taxon>Brassicaceae</taxon>
        <taxon>Camelineae</taxon>
        <taxon>Arabidopsis</taxon>
    </lineage>
</organism>
<dbReference type="InterPro" id="IPR001810">
    <property type="entry name" value="F-box_dom"/>
</dbReference>
<dbReference type="AlphaFoldDB" id="D7LSK1"/>
<reference evidence="3" key="1">
    <citation type="journal article" date="2011" name="Nat. Genet.">
        <title>The Arabidopsis lyrata genome sequence and the basis of rapid genome size change.</title>
        <authorList>
            <person name="Hu T.T."/>
            <person name="Pattyn P."/>
            <person name="Bakker E.G."/>
            <person name="Cao J."/>
            <person name="Cheng J.-F."/>
            <person name="Clark R.M."/>
            <person name="Fahlgren N."/>
            <person name="Fawcett J.A."/>
            <person name="Grimwood J."/>
            <person name="Gundlach H."/>
            <person name="Haberer G."/>
            <person name="Hollister J.D."/>
            <person name="Ossowski S."/>
            <person name="Ottilar R.P."/>
            <person name="Salamov A.A."/>
            <person name="Schneeberger K."/>
            <person name="Spannagl M."/>
            <person name="Wang X."/>
            <person name="Yang L."/>
            <person name="Nasrallah M.E."/>
            <person name="Bergelson J."/>
            <person name="Carrington J.C."/>
            <person name="Gaut B.S."/>
            <person name="Schmutz J."/>
            <person name="Mayer K.F.X."/>
            <person name="Van de Peer Y."/>
            <person name="Grigoriev I.V."/>
            <person name="Nordborg M."/>
            <person name="Weigel D."/>
            <person name="Guo Y.-L."/>
        </authorList>
    </citation>
    <scope>NUCLEOTIDE SEQUENCE [LARGE SCALE GENOMIC DNA]</scope>
    <source>
        <strain evidence="3">cv. MN47</strain>
    </source>
</reference>
<gene>
    <name evidence="2" type="ORF">ARALYDRAFT_906247</name>
</gene>
<keyword evidence="3" id="KW-1185">Reference proteome</keyword>
<dbReference type="InterPro" id="IPR036047">
    <property type="entry name" value="F-box-like_dom_sf"/>
</dbReference>
<sequence>MEIERTTILESMLVEIIVRLPMKSIVRFKSVCKTLKSVIESRYFRIFFVSLNRNSSSSRSLIFATKNLHSITEHRSHDLDGRLYLWQHDSYSNEPGFLIIAHNFYAPETDDYQCRVILLPVPYNLNVKRCLTTSRGDVICIDVLHQRLKIWRLNINSLEDECWQLLTSEVNMASV</sequence>
<dbReference type="Gramene" id="scaffold_501951.1">
    <property type="protein sequence ID" value="scaffold_501951.1"/>
    <property type="gene ID" value="scaffold_501951.1"/>
</dbReference>
<feature type="domain" description="F-box" evidence="1">
    <location>
        <begin position="8"/>
        <end position="48"/>
    </location>
</feature>
<dbReference type="HOGENOM" id="CLU_1534624_0_0_1"/>
<accession>D7LSK1</accession>
<dbReference type="Pfam" id="PF24750">
    <property type="entry name" value="b-prop_At3g26010-like"/>
    <property type="match status" value="1"/>
</dbReference>
<dbReference type="SMART" id="SM00256">
    <property type="entry name" value="FBOX"/>
    <property type="match status" value="1"/>
</dbReference>
<dbReference type="STRING" id="81972.D7LSK1"/>
<evidence type="ECO:0000259" key="1">
    <source>
        <dbReference type="SMART" id="SM00256"/>
    </source>
</evidence>
<proteinExistence type="predicted"/>
<name>D7LSK1_ARALL</name>
<protein>
    <recommendedName>
        <fullName evidence="1">F-box domain-containing protein</fullName>
    </recommendedName>
</protein>
<evidence type="ECO:0000313" key="2">
    <source>
        <dbReference type="EMBL" id="EFH52232.1"/>
    </source>
</evidence>